<feature type="compositionally biased region" description="Low complexity" evidence="13">
    <location>
        <begin position="341"/>
        <end position="353"/>
    </location>
</feature>
<feature type="compositionally biased region" description="Low complexity" evidence="13">
    <location>
        <begin position="303"/>
        <end position="327"/>
    </location>
</feature>
<dbReference type="PANTHER" id="PTHR13145:SF0">
    <property type="entry name" value="E3 UBIQUITIN-PROTEIN LIGASE MARCHF6"/>
    <property type="match status" value="1"/>
</dbReference>
<sequence length="1356" mass="153868">MNDMDFLSSVMPNPPMDSTIPNGATCRICRGEHTDETPLFHPCKCRGSIKYIHEGCLMEWVASKNVDLTRPGSEIKCDICHHRIQLTTVYDDNTPDRVPLALILRTTFSVVLRKAQYTLCIAVAASLLIVGIPLVWNILGKFIAMLLFKGTLTVSGHFWKSVLFGFESTVPEKATKLDVTLQLLKNYRFSVSQIVLVAVIHIALYFQYDMVVREAIFNKMVYHKIGPRYSKEELMTEKLKQQFPSMDENTIHHIVQLMRARERPDVDQEAPVVDANAAEGHRGDNEDAHEPRHGRRNTDDDGSSSSNNNNNNGSNNNNNNNTNYNDNFDNDNDDHNNETSLNNANPLNAGGALFRHGANARTTRSGVQPLSNELPPAYDAIGDNSNGLESFNGRENRNSEEDDEDQDYDPNDTSLSQSSNSSVGSSNHDINDEERDLLMEDADPVGIFRHRRAVNELDDILQAQQENAPGGQADEFVFMDVPNDAAGAVDQADMNDVLNQQDGPAVLGLHLRFMNMPFYFLAAIVFLALYLYLAYAIPTFVGNLLLQAYGSAISYTIRGIFKLASIIKLPLLFSEIARVFPSSATFFSSSMSQAFDYCAYLHSNYLDFQNKASTVAQSVPALTTYCTFLGLISASTSFICKGFGVKNGMKNPSMRFVFQLFFAIRCSLKVFLLFAVELVGFPVLAGLMIDFSLISPCLQAHKHLLCVGTLDIWAPTIWVLYWGIGTSYMFWFAKYVGMIRNFIIRPGVLFFIRSSDDPNIRILHDSLIHPMRIQFSRLVLSMAIYAMFIVVGFGFHTRVLFPVILKSKLLPFADEDSFFFCLIGLLMLNSNLLMDFNKTFRVYVRQYWTKVFDISCEKLRLSSFMLDKDIPTERGYVIYRNIFYKLLLSKKAKWSNPELYVDPKTPKQAEELFKVQRDVHAYFIPNGVLMRVPANDIISRNYVQTLFVPITKDNKLLKPLDVEAIKERNRESVGEFSHLDDQSTEFDAYTRVYTPPNFRLRYSTLIVLIWLFASLLSISLVLMFNFVGRITLLGILSPLLKLDFAQSLFGMYQNLTAIGLFPMVVGASVSMIGLEVYQELLIARFIHGEHVVDPQEDEDAPERDIDEAGILPARNVANDQAARPEPLWERFVWQQKNVLSCLIGAVGATKFIFVLDYNYSTVAMFFKLMFSHGDPIETRHRLFLAATTNDTVSAFTQWESKEMLIFASWFLLSLFMDQKCFFSSLIRERQDDTVRQLKLQLKGLVKECLTTAGLILPLQLMVCIFEYAFNGSRYDSIYAVFSFLMNSRGLVPESDVPWTILQRLFYIVSPVVCGKYYLTGLFQNLYAFMQKSAAITKEEIYGRGRTLTNLFDENEL</sequence>
<evidence type="ECO:0000259" key="15">
    <source>
        <dbReference type="PROSITE" id="PS51292"/>
    </source>
</evidence>
<evidence type="ECO:0000256" key="14">
    <source>
        <dbReference type="SAM" id="Phobius"/>
    </source>
</evidence>
<dbReference type="GO" id="GO:0005789">
    <property type="term" value="C:endoplasmic reticulum membrane"/>
    <property type="evidence" value="ECO:0007669"/>
    <property type="project" value="TreeGrafter"/>
</dbReference>
<dbReference type="Pfam" id="PF12906">
    <property type="entry name" value="RINGv"/>
    <property type="match status" value="1"/>
</dbReference>
<dbReference type="GO" id="GO:0036503">
    <property type="term" value="P:ERAD pathway"/>
    <property type="evidence" value="ECO:0007669"/>
    <property type="project" value="TreeGrafter"/>
</dbReference>
<dbReference type="GO" id="GO:0061630">
    <property type="term" value="F:ubiquitin protein ligase activity"/>
    <property type="evidence" value="ECO:0007669"/>
    <property type="project" value="UniProtKB-EC"/>
</dbReference>
<organism evidence="16 17">
    <name type="scientific">Lachancea nothofagi CBS 11611</name>
    <dbReference type="NCBI Taxonomy" id="1266666"/>
    <lineage>
        <taxon>Eukaryota</taxon>
        <taxon>Fungi</taxon>
        <taxon>Dikarya</taxon>
        <taxon>Ascomycota</taxon>
        <taxon>Saccharomycotina</taxon>
        <taxon>Saccharomycetes</taxon>
        <taxon>Saccharomycetales</taxon>
        <taxon>Saccharomycetaceae</taxon>
        <taxon>Lachancea</taxon>
    </lineage>
</organism>
<feature type="transmembrane region" description="Helical" evidence="14">
    <location>
        <begin position="817"/>
        <end position="836"/>
    </location>
</feature>
<evidence type="ECO:0000256" key="9">
    <source>
        <dbReference type="ARBA" id="ARBA00022786"/>
    </source>
</evidence>
<evidence type="ECO:0000256" key="1">
    <source>
        <dbReference type="ARBA" id="ARBA00000900"/>
    </source>
</evidence>
<keyword evidence="11 14" id="KW-1133">Transmembrane helix</keyword>
<dbReference type="CDD" id="cd16702">
    <property type="entry name" value="RING_CH-C4HC3_MARCH6"/>
    <property type="match status" value="1"/>
</dbReference>
<dbReference type="EMBL" id="LT598452">
    <property type="protein sequence ID" value="SCV01182.1"/>
    <property type="molecule type" value="Genomic_DNA"/>
</dbReference>
<dbReference type="Gene3D" id="3.30.40.10">
    <property type="entry name" value="Zinc/RING finger domain, C3HC4 (zinc finger)"/>
    <property type="match status" value="1"/>
</dbReference>
<dbReference type="PROSITE" id="PS51292">
    <property type="entry name" value="ZF_RING_CH"/>
    <property type="match status" value="1"/>
</dbReference>
<evidence type="ECO:0000256" key="2">
    <source>
        <dbReference type="ARBA" id="ARBA00004141"/>
    </source>
</evidence>
<evidence type="ECO:0000256" key="10">
    <source>
        <dbReference type="ARBA" id="ARBA00022833"/>
    </source>
</evidence>
<feature type="compositionally biased region" description="Low complexity" evidence="13">
    <location>
        <begin position="411"/>
        <end position="426"/>
    </location>
</feature>
<proteinExistence type="predicted"/>
<gene>
    <name evidence="16" type="ORF">LANO_0F10550G</name>
</gene>
<dbReference type="InterPro" id="IPR013083">
    <property type="entry name" value="Znf_RING/FYVE/PHD"/>
</dbReference>
<evidence type="ECO:0000256" key="4">
    <source>
        <dbReference type="ARBA" id="ARBA00012483"/>
    </source>
</evidence>
<dbReference type="Proteomes" id="UP000189911">
    <property type="component" value="Chromosome F"/>
</dbReference>
<feature type="compositionally biased region" description="Basic and acidic residues" evidence="13">
    <location>
        <begin position="279"/>
        <end position="299"/>
    </location>
</feature>
<evidence type="ECO:0000256" key="12">
    <source>
        <dbReference type="ARBA" id="ARBA00023136"/>
    </source>
</evidence>
<feature type="domain" description="RING-CH-type" evidence="15">
    <location>
        <begin position="18"/>
        <end position="87"/>
    </location>
</feature>
<dbReference type="InterPro" id="IPR011016">
    <property type="entry name" value="Znf_RING-CH"/>
</dbReference>
<evidence type="ECO:0000256" key="3">
    <source>
        <dbReference type="ARBA" id="ARBA00004906"/>
    </source>
</evidence>
<comment type="subcellular location">
    <subcellularLocation>
        <location evidence="2">Membrane</location>
        <topology evidence="2">Multi-pass membrane protein</topology>
    </subcellularLocation>
</comment>
<feature type="transmembrane region" description="Helical" evidence="14">
    <location>
        <begin position="778"/>
        <end position="797"/>
    </location>
</feature>
<feature type="transmembrane region" description="Helical" evidence="14">
    <location>
        <begin position="518"/>
        <end position="537"/>
    </location>
</feature>
<evidence type="ECO:0000256" key="6">
    <source>
        <dbReference type="ARBA" id="ARBA00022692"/>
    </source>
</evidence>
<evidence type="ECO:0000256" key="7">
    <source>
        <dbReference type="ARBA" id="ARBA00022723"/>
    </source>
</evidence>
<feature type="compositionally biased region" description="Acidic residues" evidence="13">
    <location>
        <begin position="400"/>
        <end position="410"/>
    </location>
</feature>
<name>A0A1G4KAG0_9SACH</name>
<keyword evidence="10" id="KW-0862">Zinc</keyword>
<feature type="transmembrane region" description="Helical" evidence="14">
    <location>
        <begin position="187"/>
        <end position="206"/>
    </location>
</feature>
<keyword evidence="8" id="KW-0863">Zinc-finger</keyword>
<feature type="transmembrane region" description="Helical" evidence="14">
    <location>
        <begin position="1138"/>
        <end position="1159"/>
    </location>
</feature>
<keyword evidence="6 14" id="KW-0812">Transmembrane</keyword>
<dbReference type="SUPFAM" id="SSF57850">
    <property type="entry name" value="RING/U-box"/>
    <property type="match status" value="1"/>
</dbReference>
<evidence type="ECO:0000256" key="8">
    <source>
        <dbReference type="ARBA" id="ARBA00022771"/>
    </source>
</evidence>
<feature type="transmembrane region" description="Helical" evidence="14">
    <location>
        <begin position="656"/>
        <end position="675"/>
    </location>
</feature>
<evidence type="ECO:0000313" key="17">
    <source>
        <dbReference type="Proteomes" id="UP000189911"/>
    </source>
</evidence>
<feature type="region of interest" description="Disordered" evidence="13">
    <location>
        <begin position="274"/>
        <end position="429"/>
    </location>
</feature>
<evidence type="ECO:0000313" key="16">
    <source>
        <dbReference type="EMBL" id="SCV01182.1"/>
    </source>
</evidence>
<reference evidence="17" key="1">
    <citation type="submission" date="2016-03" db="EMBL/GenBank/DDBJ databases">
        <authorList>
            <person name="Devillers Hugo."/>
        </authorList>
    </citation>
    <scope>NUCLEOTIDE SEQUENCE [LARGE SCALE GENOMIC DNA]</scope>
</reference>
<dbReference type="SMART" id="SM00744">
    <property type="entry name" value="RINGv"/>
    <property type="match status" value="1"/>
</dbReference>
<dbReference type="OrthoDB" id="1108038at2759"/>
<dbReference type="PANTHER" id="PTHR13145">
    <property type="entry name" value="SSM4 PROTEIN"/>
    <property type="match status" value="1"/>
</dbReference>
<dbReference type="EC" id="2.3.2.27" evidence="4"/>
<evidence type="ECO:0000256" key="13">
    <source>
        <dbReference type="SAM" id="MobiDB-lite"/>
    </source>
</evidence>
<accession>A0A1G4KAG0</accession>
<feature type="transmembrane region" description="Helical" evidence="14">
    <location>
        <begin position="117"/>
        <end position="139"/>
    </location>
</feature>
<keyword evidence="17" id="KW-1185">Reference proteome</keyword>
<keyword evidence="7" id="KW-0479">Metal-binding</keyword>
<feature type="compositionally biased region" description="Polar residues" evidence="13">
    <location>
        <begin position="360"/>
        <end position="371"/>
    </location>
</feature>
<comment type="pathway">
    <text evidence="3">Protein modification; protein ubiquitination.</text>
</comment>
<feature type="transmembrane region" description="Helical" evidence="14">
    <location>
        <begin position="1005"/>
        <end position="1035"/>
    </location>
</feature>
<dbReference type="GO" id="GO:0008270">
    <property type="term" value="F:zinc ion binding"/>
    <property type="evidence" value="ECO:0007669"/>
    <property type="project" value="UniProtKB-KW"/>
</dbReference>
<evidence type="ECO:0000256" key="5">
    <source>
        <dbReference type="ARBA" id="ARBA00022679"/>
    </source>
</evidence>
<keyword evidence="12 14" id="KW-0472">Membrane</keyword>
<feature type="transmembrane region" description="Helical" evidence="14">
    <location>
        <begin position="705"/>
        <end position="724"/>
    </location>
</feature>
<keyword evidence="5" id="KW-0808">Transferase</keyword>
<evidence type="ECO:0000256" key="11">
    <source>
        <dbReference type="ARBA" id="ARBA00022989"/>
    </source>
</evidence>
<comment type="catalytic activity">
    <reaction evidence="1">
        <text>S-ubiquitinyl-[E2 ubiquitin-conjugating enzyme]-L-cysteine + [acceptor protein]-L-lysine = [E2 ubiquitin-conjugating enzyme]-L-cysteine + N(6)-ubiquitinyl-[acceptor protein]-L-lysine.</text>
        <dbReference type="EC" id="2.3.2.27"/>
    </reaction>
</comment>
<protein>
    <recommendedName>
        <fullName evidence="4">RING-type E3 ubiquitin transferase</fullName>
        <ecNumber evidence="4">2.3.2.27</ecNumber>
    </recommendedName>
</protein>
<feature type="transmembrane region" description="Helical" evidence="14">
    <location>
        <begin position="1055"/>
        <end position="1077"/>
    </location>
</feature>
<keyword evidence="9" id="KW-0833">Ubl conjugation pathway</keyword>
<feature type="transmembrane region" description="Helical" evidence="14">
    <location>
        <begin position="622"/>
        <end position="644"/>
    </location>
</feature>